<comment type="subcellular location">
    <subcellularLocation>
        <location evidence="1">Nucleus</location>
    </subcellularLocation>
</comment>
<evidence type="ECO:0000256" key="5">
    <source>
        <dbReference type="ARBA" id="ARBA00023242"/>
    </source>
</evidence>
<dbReference type="SMART" id="SM00380">
    <property type="entry name" value="AP2"/>
    <property type="match status" value="1"/>
</dbReference>
<keyword evidence="4" id="KW-0804">Transcription</keyword>
<proteinExistence type="predicted"/>
<dbReference type="GO" id="GO:0003700">
    <property type="term" value="F:DNA-binding transcription factor activity"/>
    <property type="evidence" value="ECO:0007669"/>
    <property type="project" value="InterPro"/>
</dbReference>
<dbReference type="PRINTS" id="PR00367">
    <property type="entry name" value="ETHRSPELEMNT"/>
</dbReference>
<evidence type="ECO:0000256" key="4">
    <source>
        <dbReference type="ARBA" id="ARBA00023163"/>
    </source>
</evidence>
<dbReference type="GO" id="GO:0003677">
    <property type="term" value="F:DNA binding"/>
    <property type="evidence" value="ECO:0007669"/>
    <property type="project" value="UniProtKB-KW"/>
</dbReference>
<dbReference type="RefSeq" id="XP_010250515.1">
    <property type="nucleotide sequence ID" value="XM_010252213.2"/>
</dbReference>
<dbReference type="GO" id="GO:0005634">
    <property type="term" value="C:nucleus"/>
    <property type="evidence" value="ECO:0007669"/>
    <property type="project" value="UniProtKB-SubCell"/>
</dbReference>
<accession>A0A1U7ZPC4</accession>
<keyword evidence="7" id="KW-1185">Reference proteome</keyword>
<dbReference type="OMA" id="DNIDHPQ"/>
<feature type="region of interest" description="Disordered" evidence="6">
    <location>
        <begin position="15"/>
        <end position="57"/>
    </location>
</feature>
<dbReference type="FunCoup" id="A0A1U7ZPC4">
    <property type="interactions" value="260"/>
</dbReference>
<keyword evidence="3" id="KW-0238">DNA-binding</keyword>
<evidence type="ECO:0000256" key="3">
    <source>
        <dbReference type="ARBA" id="ARBA00023125"/>
    </source>
</evidence>
<dbReference type="GO" id="GO:0009873">
    <property type="term" value="P:ethylene-activated signaling pathway"/>
    <property type="evidence" value="ECO:0007669"/>
    <property type="project" value="InterPro"/>
</dbReference>
<dbReference type="FunFam" id="3.30.730.10:FF:000001">
    <property type="entry name" value="Ethylene-responsive transcription factor 2"/>
    <property type="match status" value="1"/>
</dbReference>
<feature type="compositionally biased region" description="Low complexity" evidence="6">
    <location>
        <begin position="186"/>
        <end position="210"/>
    </location>
</feature>
<evidence type="ECO:0000313" key="7">
    <source>
        <dbReference type="Proteomes" id="UP000189703"/>
    </source>
</evidence>
<dbReference type="InterPro" id="IPR044808">
    <property type="entry name" value="ERF_plant"/>
</dbReference>
<dbReference type="PROSITE" id="PS51032">
    <property type="entry name" value="AP2_ERF"/>
    <property type="match status" value="1"/>
</dbReference>
<protein>
    <submittedName>
        <fullName evidence="8">Ethylene-responsive transcription factor ERF113</fullName>
    </submittedName>
</protein>
<dbReference type="PANTHER" id="PTHR31190">
    <property type="entry name" value="DNA-BINDING DOMAIN"/>
    <property type="match status" value="1"/>
</dbReference>
<feature type="compositionally biased region" description="Polar residues" evidence="6">
    <location>
        <begin position="39"/>
        <end position="49"/>
    </location>
</feature>
<feature type="region of interest" description="Disordered" evidence="6">
    <location>
        <begin position="186"/>
        <end position="242"/>
    </location>
</feature>
<dbReference type="Proteomes" id="UP000189703">
    <property type="component" value="Unplaced"/>
</dbReference>
<keyword evidence="2" id="KW-0805">Transcription regulation</keyword>
<feature type="compositionally biased region" description="Low complexity" evidence="6">
    <location>
        <begin position="217"/>
        <end position="227"/>
    </location>
</feature>
<dbReference type="SUPFAM" id="SSF54171">
    <property type="entry name" value="DNA-binding domain"/>
    <property type="match status" value="1"/>
</dbReference>
<dbReference type="InterPro" id="IPR001471">
    <property type="entry name" value="AP2/ERF_dom"/>
</dbReference>
<evidence type="ECO:0000256" key="1">
    <source>
        <dbReference type="ARBA" id="ARBA00004123"/>
    </source>
</evidence>
<organism evidence="7 8">
    <name type="scientific">Nelumbo nucifera</name>
    <name type="common">Sacred lotus</name>
    <dbReference type="NCBI Taxonomy" id="4432"/>
    <lineage>
        <taxon>Eukaryota</taxon>
        <taxon>Viridiplantae</taxon>
        <taxon>Streptophyta</taxon>
        <taxon>Embryophyta</taxon>
        <taxon>Tracheophyta</taxon>
        <taxon>Spermatophyta</taxon>
        <taxon>Magnoliopsida</taxon>
        <taxon>Proteales</taxon>
        <taxon>Nelumbonaceae</taxon>
        <taxon>Nelumbo</taxon>
    </lineage>
</organism>
<keyword evidence="5" id="KW-0539">Nucleus</keyword>
<dbReference type="KEGG" id="nnu:104592746"/>
<dbReference type="CDD" id="cd00018">
    <property type="entry name" value="AP2"/>
    <property type="match status" value="1"/>
</dbReference>
<reference evidence="8" key="1">
    <citation type="submission" date="2025-08" db="UniProtKB">
        <authorList>
            <consortium name="RefSeq"/>
        </authorList>
    </citation>
    <scope>IDENTIFICATION</scope>
</reference>
<dbReference type="eggNOG" id="ENOG502RZR5">
    <property type="taxonomic scope" value="Eukaryota"/>
</dbReference>
<dbReference type="InterPro" id="IPR016177">
    <property type="entry name" value="DNA-bd_dom_sf"/>
</dbReference>
<name>A0A1U7ZPC4_NELNU</name>
<dbReference type="Gene3D" id="3.30.730.10">
    <property type="entry name" value="AP2/ERF domain"/>
    <property type="match status" value="1"/>
</dbReference>
<dbReference type="OrthoDB" id="1925932at2759"/>
<evidence type="ECO:0000256" key="2">
    <source>
        <dbReference type="ARBA" id="ARBA00023015"/>
    </source>
</evidence>
<dbReference type="Pfam" id="PF00847">
    <property type="entry name" value="AP2"/>
    <property type="match status" value="1"/>
</dbReference>
<evidence type="ECO:0000313" key="8">
    <source>
        <dbReference type="RefSeq" id="XP_010250515.1"/>
    </source>
</evidence>
<dbReference type="AlphaFoldDB" id="A0A1U7ZPC4"/>
<dbReference type="PANTHER" id="PTHR31190:SF167">
    <property type="entry name" value="ETHYLENE-RESPONSIVE TRANSCRIPTION FACTOR ERF112"/>
    <property type="match status" value="1"/>
</dbReference>
<dbReference type="InterPro" id="IPR036955">
    <property type="entry name" value="AP2/ERF_dom_sf"/>
</dbReference>
<dbReference type="GeneID" id="104592746"/>
<gene>
    <name evidence="8" type="primary">LOC104592746</name>
</gene>
<feature type="compositionally biased region" description="Polar residues" evidence="6">
    <location>
        <begin position="228"/>
        <end position="242"/>
    </location>
</feature>
<sequence length="242" mass="27083">MSAMVSALAHVIGTPDDKSDQVQANQIVVQKSGMREQDASQPAQDQGNSSRRHYRGVRQRPWGKWAAEIRDPKKAARVWLGTFDTAEDAAVAYDQAALKFKGTKAKLNFPERVQGRTELSYFIGHRDSASARVPTPNPVVFPPSLSQETYPDLLHYAQLLCSRDEDLPLVTPNLYGLESFGSQPSFSWEMSSSSTSSTMSQEQQEQQQQPPELPRFSSQISGSYSGSEQWRSTQTRYPNDHQ</sequence>
<evidence type="ECO:0000256" key="6">
    <source>
        <dbReference type="SAM" id="MobiDB-lite"/>
    </source>
</evidence>